<comment type="caution">
    <text evidence="1">The sequence shown here is derived from an EMBL/GenBank/DDBJ whole genome shotgun (WGS) entry which is preliminary data.</text>
</comment>
<sequence>MEKLLNDLVTQEGSGLLLAENPLCIFNTQLLSGFVKFGKLLETLSNRFSLTLMSSHQVLHIQLTLGLL</sequence>
<gene>
    <name evidence="1" type="ORF">GDO54_011250</name>
</gene>
<organism evidence="1 2">
    <name type="scientific">Pyxicephalus adspersus</name>
    <name type="common">African bullfrog</name>
    <dbReference type="NCBI Taxonomy" id="30357"/>
    <lineage>
        <taxon>Eukaryota</taxon>
        <taxon>Metazoa</taxon>
        <taxon>Chordata</taxon>
        <taxon>Craniata</taxon>
        <taxon>Vertebrata</taxon>
        <taxon>Euteleostomi</taxon>
        <taxon>Amphibia</taxon>
        <taxon>Batrachia</taxon>
        <taxon>Anura</taxon>
        <taxon>Neobatrachia</taxon>
        <taxon>Ranoidea</taxon>
        <taxon>Pyxicephalidae</taxon>
        <taxon>Pyxicephalinae</taxon>
        <taxon>Pyxicephalus</taxon>
    </lineage>
</organism>
<accession>A0AAV3ACJ8</accession>
<proteinExistence type="predicted"/>
<evidence type="ECO:0000313" key="2">
    <source>
        <dbReference type="Proteomes" id="UP001181693"/>
    </source>
</evidence>
<dbReference type="AlphaFoldDB" id="A0AAV3ACJ8"/>
<keyword evidence="2" id="KW-1185">Reference proteome</keyword>
<dbReference type="EMBL" id="DYDO01000004">
    <property type="protein sequence ID" value="DBA27071.1"/>
    <property type="molecule type" value="Genomic_DNA"/>
</dbReference>
<name>A0AAV3ACJ8_PYXAD</name>
<protein>
    <submittedName>
        <fullName evidence="1">Uncharacterized protein</fullName>
    </submittedName>
</protein>
<reference evidence="1" key="1">
    <citation type="thesis" date="2020" institute="ProQuest LLC" country="789 East Eisenhower Parkway, Ann Arbor, MI, USA">
        <title>Comparative Genomics and Chromosome Evolution.</title>
        <authorList>
            <person name="Mudd A.B."/>
        </authorList>
    </citation>
    <scope>NUCLEOTIDE SEQUENCE</scope>
    <source>
        <strain evidence="1">1538</strain>
        <tissue evidence="1">Blood</tissue>
    </source>
</reference>
<evidence type="ECO:0000313" key="1">
    <source>
        <dbReference type="EMBL" id="DBA27071.1"/>
    </source>
</evidence>
<dbReference type="Proteomes" id="UP001181693">
    <property type="component" value="Unassembled WGS sequence"/>
</dbReference>